<dbReference type="InterPro" id="IPR045617">
    <property type="entry name" value="DUF6445"/>
</dbReference>
<dbReference type="RefSeq" id="WP_338290899.1">
    <property type="nucleotide sequence ID" value="NZ_AP027272.1"/>
</dbReference>
<organism evidence="1 2">
    <name type="scientific">Planctobacterium marinum</name>
    <dbReference type="NCBI Taxonomy" id="1631968"/>
    <lineage>
        <taxon>Bacteria</taxon>
        <taxon>Pseudomonadati</taxon>
        <taxon>Pseudomonadota</taxon>
        <taxon>Gammaproteobacteria</taxon>
        <taxon>Alteromonadales</taxon>
        <taxon>Alteromonadaceae</taxon>
        <taxon>Planctobacterium</taxon>
    </lineage>
</organism>
<gene>
    <name evidence="1" type="ORF">MACH26_05120</name>
</gene>
<accession>A0AA48HHX1</accession>
<sequence length="244" mass="26787">MPEPMLFNPQAKVQLHWIAPENAVEGESLAAPLLVIDDCLSSPESLVNAACQATFERDSGDFYPGVRAPLPQQYIDAMSTTLSEKLRAILGLTHSDAKCVFSAFSVANQAEKSLKPIQCIPHFDDTCANKFAVVHYLFQQDHGGTGFFQHRKTGYCSISAQNQNHYMKTLGTQATTQGLPALQYIQGSTDLFQEYHRVAARFNRAIVYPCNLLHSGIINPDFALSSLPEQGRLTANLALQIDAG</sequence>
<evidence type="ECO:0000313" key="2">
    <source>
        <dbReference type="Proteomes" id="UP001333710"/>
    </source>
</evidence>
<dbReference type="Proteomes" id="UP001333710">
    <property type="component" value="Chromosome"/>
</dbReference>
<protein>
    <submittedName>
        <fullName evidence="1">Uncharacterized protein</fullName>
    </submittedName>
</protein>
<dbReference type="AlphaFoldDB" id="A0AA48HHX1"/>
<keyword evidence="2" id="KW-1185">Reference proteome</keyword>
<dbReference type="Pfam" id="PF20043">
    <property type="entry name" value="DUF6445"/>
    <property type="match status" value="1"/>
</dbReference>
<dbReference type="KEGG" id="pmaw:MACH26_05120"/>
<proteinExistence type="predicted"/>
<evidence type="ECO:0000313" key="1">
    <source>
        <dbReference type="EMBL" id="BDX04991.1"/>
    </source>
</evidence>
<dbReference type="EMBL" id="AP027272">
    <property type="protein sequence ID" value="BDX04991.1"/>
    <property type="molecule type" value="Genomic_DNA"/>
</dbReference>
<reference evidence="1" key="1">
    <citation type="submission" date="2023-01" db="EMBL/GenBank/DDBJ databases">
        <title>Complete genome sequence of Planctobacterium marinum strain Dej080120_11.</title>
        <authorList>
            <person name="Ueki S."/>
            <person name="Maruyama F."/>
        </authorList>
    </citation>
    <scope>NUCLEOTIDE SEQUENCE</scope>
    <source>
        <strain evidence="1">Dej080120_11</strain>
    </source>
</reference>
<name>A0AA48HHX1_9ALTE</name>